<comment type="caution">
    <text evidence="2">The sequence shown here is derived from an EMBL/GenBank/DDBJ whole genome shotgun (WGS) entry which is preliminary data.</text>
</comment>
<name>A0ABT4MH09_9NOCA</name>
<dbReference type="Proteomes" id="UP001081071">
    <property type="component" value="Unassembled WGS sequence"/>
</dbReference>
<gene>
    <name evidence="2" type="ORF">O4220_16355</name>
</gene>
<evidence type="ECO:0000313" key="2">
    <source>
        <dbReference type="EMBL" id="MCZ4520083.1"/>
    </source>
</evidence>
<evidence type="ECO:0000256" key="1">
    <source>
        <dbReference type="SAM" id="MobiDB-lite"/>
    </source>
</evidence>
<feature type="region of interest" description="Disordered" evidence="1">
    <location>
        <begin position="1"/>
        <end position="23"/>
    </location>
</feature>
<accession>A0ABT4MH09</accession>
<dbReference type="EMBL" id="JAPWIJ010000006">
    <property type="protein sequence ID" value="MCZ4520083.1"/>
    <property type="molecule type" value="Genomic_DNA"/>
</dbReference>
<organism evidence="2 3">
    <name type="scientific">Rhodococcus ruber</name>
    <dbReference type="NCBI Taxonomy" id="1830"/>
    <lineage>
        <taxon>Bacteria</taxon>
        <taxon>Bacillati</taxon>
        <taxon>Actinomycetota</taxon>
        <taxon>Actinomycetes</taxon>
        <taxon>Mycobacteriales</taxon>
        <taxon>Nocardiaceae</taxon>
        <taxon>Rhodococcus</taxon>
    </lineage>
</organism>
<keyword evidence="3" id="KW-1185">Reference proteome</keyword>
<reference evidence="2" key="1">
    <citation type="submission" date="2022-12" db="EMBL/GenBank/DDBJ databases">
        <authorList>
            <person name="Krivoruchko A.V."/>
            <person name="Elkin A."/>
        </authorList>
    </citation>
    <scope>NUCLEOTIDE SEQUENCE</scope>
    <source>
        <strain evidence="2">IEGM 1391</strain>
    </source>
</reference>
<dbReference type="RefSeq" id="WP_269605993.1">
    <property type="nucleotide sequence ID" value="NZ_JAPWIJ010000006.1"/>
</dbReference>
<evidence type="ECO:0000313" key="3">
    <source>
        <dbReference type="Proteomes" id="UP001081071"/>
    </source>
</evidence>
<protein>
    <submittedName>
        <fullName evidence="2">Uncharacterized protein</fullName>
    </submittedName>
</protein>
<sequence>MTVTTENSGGGQFDFAHSEQAAKSRQDKATALARYVWDRGITGAELLDLTDAVRRKLARAADLHPPSTMETWTIVAELLDRKSAWAAEHPGHDGATPQHADEKIMWVKPPITPWT</sequence>
<proteinExistence type="predicted"/>